<dbReference type="Gene3D" id="3.40.50.720">
    <property type="entry name" value="NAD(P)-binding Rossmann-like Domain"/>
    <property type="match status" value="1"/>
</dbReference>
<gene>
    <name evidence="4" type="primary">MTD1</name>
    <name evidence="4" type="ORF">C6P40_002485</name>
</gene>
<dbReference type="GO" id="GO:0009113">
    <property type="term" value="P:purine nucleobase biosynthetic process"/>
    <property type="evidence" value="ECO:0007669"/>
    <property type="project" value="TreeGrafter"/>
</dbReference>
<evidence type="ECO:0000259" key="2">
    <source>
        <dbReference type="Pfam" id="PF00763"/>
    </source>
</evidence>
<feature type="domain" description="Tetrahydrofolate dehydrogenase/cyclohydrolase catalytic" evidence="2">
    <location>
        <begin position="13"/>
        <end position="118"/>
    </location>
</feature>
<dbReference type="OrthoDB" id="41403at2759"/>
<comment type="caution">
    <text evidence="4">The sequence shown here is derived from an EMBL/GenBank/DDBJ whole genome shotgun (WGS) entry which is preliminary data.</text>
</comment>
<sequence length="330" mass="37161">MSIIQKACKVIPASKIAKSYINEITDTTSKLVKKPKLVGLLANDDPAALMYATWTGKTANNLGFQYELIQVSKDQLEEEIYKCNNNDEINGMIVYFPVFGNKQDQYLQQCVSIHKDVEGLNFKYISNMYHNIRYLDDNSKLMKSILPCTPLAIVKILEFIGAYNKVLDIGDRLYGKTITIVNRSEIVGRPLAALLANDGATVYSVDINDIQLYERGDGLRYKQHKVEDCNKSLEDCAKISDIIITGVPNKTYKFPTNYIKRGAIVINFSSEKNFNDEDVEKIASLYVPSIGKVTIAMLLRNLLRLMDNKKAANAKSIETPIQPTNQPQEI</sequence>
<reference evidence="4" key="1">
    <citation type="submission" date="2020-11" db="EMBL/GenBank/DDBJ databases">
        <title>Kefir isolates.</title>
        <authorList>
            <person name="Marcisauskas S."/>
            <person name="Kim Y."/>
            <person name="Blasche S."/>
        </authorList>
    </citation>
    <scope>NUCLEOTIDE SEQUENCE</scope>
    <source>
        <strain evidence="4">Olga-1</strain>
    </source>
</reference>
<dbReference type="Proteomes" id="UP000697127">
    <property type="component" value="Unassembled WGS sequence"/>
</dbReference>
<dbReference type="PANTHER" id="PTHR48099:SF3">
    <property type="entry name" value="METHYLENETETRAHYDROFOLATE DEHYDROGENASE [NAD(+)]"/>
    <property type="match status" value="1"/>
</dbReference>
<evidence type="ECO:0000313" key="4">
    <source>
        <dbReference type="EMBL" id="KAG0687341.1"/>
    </source>
</evidence>
<dbReference type="InterPro" id="IPR046346">
    <property type="entry name" value="Aminoacid_DH-like_N_sf"/>
</dbReference>
<dbReference type="GO" id="GO:0004488">
    <property type="term" value="F:methylenetetrahydrofolate dehydrogenase (NADP+) activity"/>
    <property type="evidence" value="ECO:0007669"/>
    <property type="project" value="InterPro"/>
</dbReference>
<evidence type="ECO:0000313" key="5">
    <source>
        <dbReference type="Proteomes" id="UP000697127"/>
    </source>
</evidence>
<organism evidence="4 5">
    <name type="scientific">Pichia californica</name>
    <dbReference type="NCBI Taxonomy" id="460514"/>
    <lineage>
        <taxon>Eukaryota</taxon>
        <taxon>Fungi</taxon>
        <taxon>Dikarya</taxon>
        <taxon>Ascomycota</taxon>
        <taxon>Saccharomycotina</taxon>
        <taxon>Pichiomycetes</taxon>
        <taxon>Pichiales</taxon>
        <taxon>Pichiaceae</taxon>
        <taxon>Pichia</taxon>
    </lineage>
</organism>
<dbReference type="SUPFAM" id="SSF51735">
    <property type="entry name" value="NAD(P)-binding Rossmann-fold domains"/>
    <property type="match status" value="1"/>
</dbReference>
<dbReference type="SUPFAM" id="SSF53223">
    <property type="entry name" value="Aminoacid dehydrogenase-like, N-terminal domain"/>
    <property type="match status" value="1"/>
</dbReference>
<dbReference type="Gene3D" id="3.40.50.10860">
    <property type="entry name" value="Leucine Dehydrogenase, chain A, domain 1"/>
    <property type="match status" value="1"/>
</dbReference>
<dbReference type="InterPro" id="IPR000672">
    <property type="entry name" value="THF_DH/CycHdrlase"/>
</dbReference>
<dbReference type="Pfam" id="PF00763">
    <property type="entry name" value="THF_DHG_CYH"/>
    <property type="match status" value="1"/>
</dbReference>
<dbReference type="PRINTS" id="PR00085">
    <property type="entry name" value="THFDHDRGNASE"/>
</dbReference>
<dbReference type="InterPro" id="IPR020631">
    <property type="entry name" value="THF_DH/CycHdrlase_NAD-bd_dom"/>
</dbReference>
<dbReference type="FunFam" id="3.40.50.10860:FF:000012">
    <property type="entry name" value="Methylenetetrahydrofolate dehydrogenase [NAD(+)]"/>
    <property type="match status" value="1"/>
</dbReference>
<dbReference type="InterPro" id="IPR020630">
    <property type="entry name" value="THF_DH/CycHdrlase_cat_dom"/>
</dbReference>
<keyword evidence="5" id="KW-1185">Reference proteome</keyword>
<dbReference type="GO" id="GO:0005829">
    <property type="term" value="C:cytosol"/>
    <property type="evidence" value="ECO:0007669"/>
    <property type="project" value="TreeGrafter"/>
</dbReference>
<dbReference type="Pfam" id="PF02882">
    <property type="entry name" value="THF_DHG_CYH_C"/>
    <property type="match status" value="1"/>
</dbReference>
<proteinExistence type="predicted"/>
<dbReference type="EMBL" id="PUHW01000276">
    <property type="protein sequence ID" value="KAG0687341.1"/>
    <property type="molecule type" value="Genomic_DNA"/>
</dbReference>
<keyword evidence="1" id="KW-0554">One-carbon metabolism</keyword>
<protein>
    <submittedName>
        <fullName evidence="4">NAD-dependent 5,10-methylenetetrahydrafolate dehydrogenase</fullName>
    </submittedName>
</protein>
<dbReference type="GO" id="GO:0004487">
    <property type="term" value="F:methylenetetrahydrofolate dehydrogenase (NAD+) activity"/>
    <property type="evidence" value="ECO:0007669"/>
    <property type="project" value="TreeGrafter"/>
</dbReference>
<dbReference type="GO" id="GO:0006730">
    <property type="term" value="P:one-carbon metabolic process"/>
    <property type="evidence" value="ECO:0007669"/>
    <property type="project" value="UniProtKB-KW"/>
</dbReference>
<dbReference type="InterPro" id="IPR036291">
    <property type="entry name" value="NAD(P)-bd_dom_sf"/>
</dbReference>
<dbReference type="AlphaFoldDB" id="A0A9P6WI54"/>
<feature type="domain" description="Tetrahydrofolate dehydrogenase/cyclohydrolase NAD(P)-binding" evidence="3">
    <location>
        <begin position="147"/>
        <end position="208"/>
    </location>
</feature>
<dbReference type="PANTHER" id="PTHR48099">
    <property type="entry name" value="C-1-TETRAHYDROFOLATE SYNTHASE, CYTOPLASMIC-RELATED"/>
    <property type="match status" value="1"/>
</dbReference>
<evidence type="ECO:0000256" key="1">
    <source>
        <dbReference type="ARBA" id="ARBA00022563"/>
    </source>
</evidence>
<accession>A0A9P6WI54</accession>
<name>A0A9P6WI54_9ASCO</name>
<evidence type="ECO:0000259" key="3">
    <source>
        <dbReference type="Pfam" id="PF02882"/>
    </source>
</evidence>